<dbReference type="GO" id="GO:0003677">
    <property type="term" value="F:DNA binding"/>
    <property type="evidence" value="ECO:0007669"/>
    <property type="project" value="InterPro"/>
</dbReference>
<protein>
    <submittedName>
        <fullName evidence="1">Uncharacterized protein</fullName>
    </submittedName>
</protein>
<dbReference type="InterPro" id="IPR009679">
    <property type="entry name" value="Phage_186_CII-like"/>
</dbReference>
<proteinExistence type="predicted"/>
<dbReference type="AlphaFoldDB" id="A0A6A7N219"/>
<dbReference type="Pfam" id="PF06892">
    <property type="entry name" value="Phage_CP76"/>
    <property type="match status" value="1"/>
</dbReference>
<gene>
    <name evidence="1" type="ORF">GEV02_12675</name>
</gene>
<name>A0A6A7N219_9BURK</name>
<sequence>MLKYLIQINQLCICLKDLQMNILDTLYKTAHDSPGGCEALARRLGMSAQVLRNKVNPNTSSNRATLEDVDRILGVTGDHAVLHSLARNHGYVCVRVDDTAIASDTAVLELVMKVWAASGDVGAEVHATLADGIVEQHEIERVKAAVYRVNRSLNEMVNRLEGMVQK</sequence>
<organism evidence="1 2">
    <name type="scientific">Rugamonas aquatica</name>
    <dbReference type="NCBI Taxonomy" id="2743357"/>
    <lineage>
        <taxon>Bacteria</taxon>
        <taxon>Pseudomonadati</taxon>
        <taxon>Pseudomonadota</taxon>
        <taxon>Betaproteobacteria</taxon>
        <taxon>Burkholderiales</taxon>
        <taxon>Oxalobacteraceae</taxon>
        <taxon>Telluria group</taxon>
        <taxon>Rugamonas</taxon>
    </lineage>
</organism>
<accession>A0A6A7N219</accession>
<comment type="caution">
    <text evidence="1">The sequence shown here is derived from an EMBL/GenBank/DDBJ whole genome shotgun (WGS) entry which is preliminary data.</text>
</comment>
<dbReference type="Proteomes" id="UP000440498">
    <property type="component" value="Unassembled WGS sequence"/>
</dbReference>
<evidence type="ECO:0000313" key="2">
    <source>
        <dbReference type="Proteomes" id="UP000440498"/>
    </source>
</evidence>
<keyword evidence="2" id="KW-1185">Reference proteome</keyword>
<dbReference type="EMBL" id="WHUG01000004">
    <property type="protein sequence ID" value="MQA39011.1"/>
    <property type="molecule type" value="Genomic_DNA"/>
</dbReference>
<reference evidence="1 2" key="1">
    <citation type="submission" date="2019-10" db="EMBL/GenBank/DDBJ databases">
        <title>Two novel species isolated from a subtropical stream in China.</title>
        <authorList>
            <person name="Lu H."/>
        </authorList>
    </citation>
    <scope>NUCLEOTIDE SEQUENCE [LARGE SCALE GENOMIC DNA]</scope>
    <source>
        <strain evidence="1 2">FT29W</strain>
    </source>
</reference>
<evidence type="ECO:0000313" key="1">
    <source>
        <dbReference type="EMBL" id="MQA39011.1"/>
    </source>
</evidence>